<keyword evidence="1" id="KW-0812">Transmembrane</keyword>
<organism evidence="2 3">
    <name type="scientific">Vanilla planifolia</name>
    <name type="common">Vanilla</name>
    <dbReference type="NCBI Taxonomy" id="51239"/>
    <lineage>
        <taxon>Eukaryota</taxon>
        <taxon>Viridiplantae</taxon>
        <taxon>Streptophyta</taxon>
        <taxon>Embryophyta</taxon>
        <taxon>Tracheophyta</taxon>
        <taxon>Spermatophyta</taxon>
        <taxon>Magnoliopsida</taxon>
        <taxon>Liliopsida</taxon>
        <taxon>Asparagales</taxon>
        <taxon>Orchidaceae</taxon>
        <taxon>Vanilloideae</taxon>
        <taxon>Vanilleae</taxon>
        <taxon>Vanilla</taxon>
    </lineage>
</organism>
<keyword evidence="1" id="KW-0472">Membrane</keyword>
<dbReference type="AlphaFoldDB" id="A0A835QQV7"/>
<keyword evidence="3" id="KW-1185">Reference proteome</keyword>
<sequence length="95" mass="11241">MASEKIPLQFCGVYFIFLRWVLVERDEINWLFGFSVFPELSMHVMKSGILYFSVLCFSFFFCLICSDVILLLERDEKLQRTARQKVKNTDFGPKN</sequence>
<protein>
    <submittedName>
        <fullName evidence="2">Uncharacterized protein</fullName>
    </submittedName>
</protein>
<comment type="caution">
    <text evidence="2">The sequence shown here is derived from an EMBL/GenBank/DDBJ whole genome shotgun (WGS) entry which is preliminary data.</text>
</comment>
<proteinExistence type="predicted"/>
<evidence type="ECO:0000256" key="1">
    <source>
        <dbReference type="SAM" id="Phobius"/>
    </source>
</evidence>
<evidence type="ECO:0000313" key="2">
    <source>
        <dbReference type="EMBL" id="KAG0477049.1"/>
    </source>
</evidence>
<reference evidence="2 3" key="1">
    <citation type="journal article" date="2020" name="Nat. Food">
        <title>A phased Vanilla planifolia genome enables genetic improvement of flavour and production.</title>
        <authorList>
            <person name="Hasing T."/>
            <person name="Tang H."/>
            <person name="Brym M."/>
            <person name="Khazi F."/>
            <person name="Huang T."/>
            <person name="Chambers A.H."/>
        </authorList>
    </citation>
    <scope>NUCLEOTIDE SEQUENCE [LARGE SCALE GENOMIC DNA]</scope>
    <source>
        <tissue evidence="2">Leaf</tissue>
    </source>
</reference>
<dbReference type="Proteomes" id="UP000636800">
    <property type="component" value="Chromosome 6"/>
</dbReference>
<name>A0A835QQV7_VANPL</name>
<dbReference type="EMBL" id="JADCNL010000006">
    <property type="protein sequence ID" value="KAG0477049.1"/>
    <property type="molecule type" value="Genomic_DNA"/>
</dbReference>
<accession>A0A835QQV7</accession>
<keyword evidence="1" id="KW-1133">Transmembrane helix</keyword>
<feature type="transmembrane region" description="Helical" evidence="1">
    <location>
        <begin position="49"/>
        <end position="72"/>
    </location>
</feature>
<gene>
    <name evidence="2" type="ORF">HPP92_013890</name>
</gene>
<evidence type="ECO:0000313" key="3">
    <source>
        <dbReference type="Proteomes" id="UP000636800"/>
    </source>
</evidence>